<dbReference type="InterPro" id="IPR048020">
    <property type="entry name" value="Transpos_IS3"/>
</dbReference>
<dbReference type="PANTHER" id="PTHR47515">
    <property type="entry name" value="LOW CALCIUM RESPONSE LOCUS PROTEIN T"/>
    <property type="match status" value="1"/>
</dbReference>
<name>A0A8J3DAP1_9BACT</name>
<dbReference type="Pfam" id="PF13683">
    <property type="entry name" value="rve_3"/>
    <property type="match status" value="1"/>
</dbReference>
<reference evidence="2" key="1">
    <citation type="journal article" date="2014" name="Int. J. Syst. Evol. Microbiol.">
        <title>Complete genome sequence of Corynebacterium casei LMG S-19264T (=DSM 44701T), isolated from a smear-ripened cheese.</title>
        <authorList>
            <consortium name="US DOE Joint Genome Institute (JGI-PGF)"/>
            <person name="Walter F."/>
            <person name="Albersmeier A."/>
            <person name="Kalinowski J."/>
            <person name="Ruckert C."/>
        </authorList>
    </citation>
    <scope>NUCLEOTIDE SEQUENCE</scope>
    <source>
        <strain evidence="2">KCTC 12870</strain>
    </source>
</reference>
<dbReference type="PROSITE" id="PS50994">
    <property type="entry name" value="INTEGRASE"/>
    <property type="match status" value="1"/>
</dbReference>
<proteinExistence type="predicted"/>
<comment type="caution">
    <text evidence="2">The sequence shown here is derived from an EMBL/GenBank/DDBJ whole genome shotgun (WGS) entry which is preliminary data.</text>
</comment>
<dbReference type="SUPFAM" id="SSF53098">
    <property type="entry name" value="Ribonuclease H-like"/>
    <property type="match status" value="1"/>
</dbReference>
<protein>
    <recommendedName>
        <fullName evidence="1">Integrase catalytic domain-containing protein</fullName>
    </recommendedName>
</protein>
<dbReference type="AlphaFoldDB" id="A0A8J3DAP1"/>
<dbReference type="Proteomes" id="UP000642829">
    <property type="component" value="Unassembled WGS sequence"/>
</dbReference>
<dbReference type="NCBIfam" id="NF033516">
    <property type="entry name" value="transpos_IS3"/>
    <property type="match status" value="1"/>
</dbReference>
<dbReference type="PANTHER" id="PTHR47515:SF1">
    <property type="entry name" value="BLR2054 PROTEIN"/>
    <property type="match status" value="1"/>
</dbReference>
<dbReference type="GO" id="GO:0015074">
    <property type="term" value="P:DNA integration"/>
    <property type="evidence" value="ECO:0007669"/>
    <property type="project" value="InterPro"/>
</dbReference>
<keyword evidence="3" id="KW-1185">Reference proteome</keyword>
<dbReference type="GO" id="GO:0003676">
    <property type="term" value="F:nucleic acid binding"/>
    <property type="evidence" value="ECO:0007669"/>
    <property type="project" value="InterPro"/>
</dbReference>
<organism evidence="2 3">
    <name type="scientific">Cerasicoccus arenae</name>
    <dbReference type="NCBI Taxonomy" id="424488"/>
    <lineage>
        <taxon>Bacteria</taxon>
        <taxon>Pseudomonadati</taxon>
        <taxon>Verrucomicrobiota</taxon>
        <taxon>Opitutia</taxon>
        <taxon>Puniceicoccales</taxon>
        <taxon>Cerasicoccaceae</taxon>
        <taxon>Cerasicoccus</taxon>
    </lineage>
</organism>
<dbReference type="EMBL" id="BMXG01000005">
    <property type="protein sequence ID" value="GHB95983.1"/>
    <property type="molecule type" value="Genomic_DNA"/>
</dbReference>
<accession>A0A8J3DAP1</accession>
<dbReference type="InterPro" id="IPR036397">
    <property type="entry name" value="RNaseH_sf"/>
</dbReference>
<dbReference type="Gene3D" id="3.30.420.10">
    <property type="entry name" value="Ribonuclease H-like superfamily/Ribonuclease H"/>
    <property type="match status" value="1"/>
</dbReference>
<dbReference type="RefSeq" id="WP_189512416.1">
    <property type="nucleotide sequence ID" value="NZ_BMXG01000005.1"/>
</dbReference>
<gene>
    <name evidence="2" type="ORF">GCM10007047_09620</name>
</gene>
<dbReference type="InterPro" id="IPR012337">
    <property type="entry name" value="RNaseH-like_sf"/>
</dbReference>
<sequence length="229" mass="26073">MQELEVLLKREGWQVGPKRVYRIYKAEGLDLKRKKCKKRGSRVGAPLAQADASGQRWSMDFITDQLNDGRRFRVLTVVDQYDRTCPVLYVDRSITASKVAYALDLAARTAGALPQAITVDNGPEFAGKVLDAWAYANEVQLDFIRSGKPTENGYIESFNGKLRDELLNTEIFFSLPETREKLEEYRLDYNTYRPHSSLGYRPPTEYAQRAVSNKTTTQSKRKILALPLA</sequence>
<dbReference type="InterPro" id="IPR001584">
    <property type="entry name" value="Integrase_cat-core"/>
</dbReference>
<evidence type="ECO:0000259" key="1">
    <source>
        <dbReference type="PROSITE" id="PS50994"/>
    </source>
</evidence>
<evidence type="ECO:0000313" key="3">
    <source>
        <dbReference type="Proteomes" id="UP000642829"/>
    </source>
</evidence>
<feature type="domain" description="Integrase catalytic" evidence="1">
    <location>
        <begin position="42"/>
        <end position="210"/>
    </location>
</feature>
<evidence type="ECO:0000313" key="2">
    <source>
        <dbReference type="EMBL" id="GHB95983.1"/>
    </source>
</evidence>
<reference evidence="2" key="2">
    <citation type="submission" date="2020-09" db="EMBL/GenBank/DDBJ databases">
        <authorList>
            <person name="Sun Q."/>
            <person name="Kim S."/>
        </authorList>
    </citation>
    <scope>NUCLEOTIDE SEQUENCE</scope>
    <source>
        <strain evidence="2">KCTC 12870</strain>
    </source>
</reference>